<evidence type="ECO:0000256" key="2">
    <source>
        <dbReference type="SAM" id="MobiDB-lite"/>
    </source>
</evidence>
<proteinExistence type="predicted"/>
<feature type="coiled-coil region" evidence="1">
    <location>
        <begin position="250"/>
        <end position="302"/>
    </location>
</feature>
<dbReference type="InterPro" id="IPR010427">
    <property type="entry name" value="DUF1023"/>
</dbReference>
<protein>
    <submittedName>
        <fullName evidence="4">Alpha/beta hydrolase</fullName>
    </submittedName>
</protein>
<dbReference type="EMBL" id="JBHRWK010000037">
    <property type="protein sequence ID" value="MFC3452504.1"/>
    <property type="molecule type" value="Genomic_DNA"/>
</dbReference>
<accession>A0ABV7P3H5</accession>
<organism evidence="4 5">
    <name type="scientific">Amycolatopsis speibonae</name>
    <dbReference type="NCBI Taxonomy" id="1450224"/>
    <lineage>
        <taxon>Bacteria</taxon>
        <taxon>Bacillati</taxon>
        <taxon>Actinomycetota</taxon>
        <taxon>Actinomycetes</taxon>
        <taxon>Pseudonocardiales</taxon>
        <taxon>Pseudonocardiaceae</taxon>
        <taxon>Amycolatopsis</taxon>
    </lineage>
</organism>
<reference evidence="5" key="1">
    <citation type="journal article" date="2019" name="Int. J. Syst. Evol. Microbiol.">
        <title>The Global Catalogue of Microorganisms (GCM) 10K type strain sequencing project: providing services to taxonomists for standard genome sequencing and annotation.</title>
        <authorList>
            <consortium name="The Broad Institute Genomics Platform"/>
            <consortium name="The Broad Institute Genome Sequencing Center for Infectious Disease"/>
            <person name="Wu L."/>
            <person name="Ma J."/>
        </authorList>
    </citation>
    <scope>NUCLEOTIDE SEQUENCE [LARGE SCALE GENOMIC DNA]</scope>
    <source>
        <strain evidence="5">CGMCC 4.7676</strain>
    </source>
</reference>
<dbReference type="InterPro" id="IPR036689">
    <property type="entry name" value="ESAT-6-like_sf"/>
</dbReference>
<feature type="domain" description="DUF1023" evidence="3">
    <location>
        <begin position="328"/>
        <end position="490"/>
    </location>
</feature>
<feature type="region of interest" description="Disordered" evidence="2">
    <location>
        <begin position="106"/>
        <end position="126"/>
    </location>
</feature>
<feature type="region of interest" description="Disordered" evidence="2">
    <location>
        <begin position="534"/>
        <end position="561"/>
    </location>
</feature>
<sequence>MVTWDEVTRWDPAPLRDAVAAINNAYNKVVACSDDLRDINTPYGWHGDAASAAAAEVNQIIDGLEEYAAEVASLRRSSGDVGDAITGVRNAVTEVEGLARTHHFTVGDDGAVNDNGPPPDTPEEQKEAVAAERRTIAAELRDRVEQVLRQAVDIDDDFCAVLDRILAGHTIDATGNDNENTSLAAAGNSGAAMGSLSILAPPPVDASPSANAAWWAALSQNQRLRLIKDHPEMVGNRDGVAAWARSSANIALLEHERQTLQDERTQLMKTAPPDLNRDVPSVHKYLEKLEKLDERLAALGKVDGLVKGPDGKPNPDRQLLSLDLTGDRLKAAVANGNVDTAEHVAVFTPGMNSSVGTNLDGYVEDMRKVRDAAEDILDSKGDNSQVATVTWLGYEPPTTSNPADIPDIIDGSAARDGADKLARFDQGINASRPVDPHLTALGHSYGSLTTGIALNSHTGVDDAVFFGSPGISDTPAGQPLGEAEIRRMQLPEGHAYNLEADGDAVADIGSLSSGRYGTDPSDMAGMNQLQTGAAVTPDGRPLAGSTGHSEYTKTMPDGTDSTSKYNIAAVVSGHAELAIPARG</sequence>
<keyword evidence="1" id="KW-0175">Coiled coil</keyword>
<gene>
    <name evidence="4" type="ORF">ACFOSH_23950</name>
</gene>
<evidence type="ECO:0000259" key="3">
    <source>
        <dbReference type="Pfam" id="PF06259"/>
    </source>
</evidence>
<dbReference type="Proteomes" id="UP001595645">
    <property type="component" value="Unassembled WGS sequence"/>
</dbReference>
<keyword evidence="4" id="KW-0378">Hydrolase</keyword>
<evidence type="ECO:0000256" key="1">
    <source>
        <dbReference type="SAM" id="Coils"/>
    </source>
</evidence>
<evidence type="ECO:0000313" key="5">
    <source>
        <dbReference type="Proteomes" id="UP001595645"/>
    </source>
</evidence>
<keyword evidence="5" id="KW-1185">Reference proteome</keyword>
<dbReference type="SUPFAM" id="SSF140453">
    <property type="entry name" value="EsxAB dimer-like"/>
    <property type="match status" value="1"/>
</dbReference>
<dbReference type="GO" id="GO:0016787">
    <property type="term" value="F:hydrolase activity"/>
    <property type="evidence" value="ECO:0007669"/>
    <property type="project" value="UniProtKB-KW"/>
</dbReference>
<dbReference type="RefSeq" id="WP_378241281.1">
    <property type="nucleotide sequence ID" value="NZ_JBHRWK010000037.1"/>
</dbReference>
<evidence type="ECO:0000313" key="4">
    <source>
        <dbReference type="EMBL" id="MFC3452504.1"/>
    </source>
</evidence>
<dbReference type="Pfam" id="PF06259">
    <property type="entry name" value="Abhydrolase_8"/>
    <property type="match status" value="1"/>
</dbReference>
<comment type="caution">
    <text evidence="4">The sequence shown here is derived from an EMBL/GenBank/DDBJ whole genome shotgun (WGS) entry which is preliminary data.</text>
</comment>
<name>A0ABV7P3H5_9PSEU</name>